<dbReference type="InterPro" id="IPR029026">
    <property type="entry name" value="tRNA_m1G_MTases_N"/>
</dbReference>
<proteinExistence type="predicted"/>
<dbReference type="PANTHER" id="PTHR12150:SF13">
    <property type="entry name" value="METHYLTRANSFERASE C9ORF114-RELATED"/>
    <property type="match status" value="1"/>
</dbReference>
<keyword evidence="2" id="KW-1185">Reference proteome</keyword>
<evidence type="ECO:0000313" key="1">
    <source>
        <dbReference type="EMBL" id="KXB09052.1"/>
    </source>
</evidence>
<dbReference type="EMBL" id="LHYN01000022">
    <property type="protein sequence ID" value="KXB09052.1"/>
    <property type="molecule type" value="Genomic_DNA"/>
</dbReference>
<dbReference type="AlphaFoldDB" id="A0A133VRJ0"/>
<dbReference type="PATRIC" id="fig|1698258.3.peg.130"/>
<dbReference type="Gene3D" id="2.40.50.140">
    <property type="entry name" value="Nucleic acid-binding proteins"/>
    <property type="match status" value="1"/>
</dbReference>
<evidence type="ECO:0000313" key="2">
    <source>
        <dbReference type="Proteomes" id="UP000070038"/>
    </source>
</evidence>
<dbReference type="Pfam" id="PF02598">
    <property type="entry name" value="Methyltrn_RNA_3"/>
    <property type="match status" value="1"/>
</dbReference>
<dbReference type="Proteomes" id="UP000070038">
    <property type="component" value="Unassembled WGS sequence"/>
</dbReference>
<dbReference type="PANTHER" id="PTHR12150">
    <property type="entry name" value="CLASS IV SAM-BINDING METHYLTRANSFERASE-RELATED"/>
    <property type="match status" value="1"/>
</dbReference>
<accession>A0A133VRJ0</accession>
<name>A0A133VRJ0_9EURY</name>
<dbReference type="InterPro" id="IPR012340">
    <property type="entry name" value="NA-bd_OB-fold"/>
</dbReference>
<protein>
    <recommendedName>
        <fullName evidence="3">RNA-binding protein</fullName>
    </recommendedName>
</protein>
<reference evidence="1 2" key="1">
    <citation type="journal article" date="2016" name="Sci. Rep.">
        <title>Metabolic traits of an uncultured archaeal lineage -MSBL1- from brine pools of the Red Sea.</title>
        <authorList>
            <person name="Mwirichia R."/>
            <person name="Alam I."/>
            <person name="Rashid M."/>
            <person name="Vinu M."/>
            <person name="Ba-Alawi W."/>
            <person name="Anthony Kamau A."/>
            <person name="Kamanda Ngugi D."/>
            <person name="Goker M."/>
            <person name="Klenk H.P."/>
            <person name="Bajic V."/>
            <person name="Stingl U."/>
        </authorList>
    </citation>
    <scope>NUCLEOTIDE SEQUENCE [LARGE SCALE GENOMIC DNA]</scope>
    <source>
        <strain evidence="1">SCGC-AAA833K04</strain>
    </source>
</reference>
<evidence type="ECO:0008006" key="3">
    <source>
        <dbReference type="Google" id="ProtNLM"/>
    </source>
</evidence>
<gene>
    <name evidence="1" type="ORF">AKJ46_01005</name>
</gene>
<dbReference type="SUPFAM" id="SSF75217">
    <property type="entry name" value="alpha/beta knot"/>
    <property type="match status" value="1"/>
</dbReference>
<dbReference type="InterPro" id="IPR029028">
    <property type="entry name" value="Alpha/beta_knot_MTases"/>
</dbReference>
<dbReference type="SUPFAM" id="SSF50249">
    <property type="entry name" value="Nucleic acid-binding proteins"/>
    <property type="match status" value="1"/>
</dbReference>
<organism evidence="1 2">
    <name type="scientific">candidate division MSBL1 archaeon SCGC-AAA833K04</name>
    <dbReference type="NCBI Taxonomy" id="1698258"/>
    <lineage>
        <taxon>Archaea</taxon>
        <taxon>Methanobacteriati</taxon>
        <taxon>Methanobacteriota</taxon>
        <taxon>candidate division MSBL1</taxon>
    </lineage>
</organism>
<dbReference type="CDD" id="cd18086">
    <property type="entry name" value="HsC9orf114-like"/>
    <property type="match status" value="1"/>
</dbReference>
<dbReference type="InterPro" id="IPR003750">
    <property type="entry name" value="Put_MeTrfase-C9orf114-like"/>
</dbReference>
<dbReference type="Gene3D" id="3.40.1280.10">
    <property type="match status" value="1"/>
</dbReference>
<sequence>MANELGVRLSFMSILLPTSLTADASNLKQKTLKIGQVGRTLAIFRVNQVCIYNDDDQNVGNQEKETTMIETILRYMDTPQYLRKQLFPRMNELRYAGLLPPLRTPHHPLKNEKMEKGDYREATVLEASDEGSFLNIGLEEKGFTSEELEPGARLTIRLGESKNEDKRVVTPADRGEVNEYWGFKTTHAEALAEGLSKSKADYFIGTSRRGQSFYEAVEGIKSNDPKSVAVAFGGPYQGLFEICERQNVDPDELFDVIINTIPDQGVETVRTEEALTTTLALLNALTGSR</sequence>
<comment type="caution">
    <text evidence="1">The sequence shown here is derived from an EMBL/GenBank/DDBJ whole genome shotgun (WGS) entry which is preliminary data.</text>
</comment>